<comment type="cofactor">
    <cofactor evidence="1 9">
        <name>pyridoxal 5'-phosphate</name>
        <dbReference type="ChEBI" id="CHEBI:597326"/>
    </cofactor>
</comment>
<feature type="modified residue" description="N6-(pyridoxal phosphate)lysine" evidence="9">
    <location>
        <position position="232"/>
    </location>
</feature>
<dbReference type="EMBL" id="DF976999">
    <property type="protein sequence ID" value="GAQ24498.1"/>
    <property type="molecule type" value="Genomic_DNA"/>
</dbReference>
<keyword evidence="5 9" id="KW-0028">Amino-acid biosynthesis</keyword>
<dbReference type="Gene3D" id="3.90.1150.10">
    <property type="entry name" value="Aspartate Aminotransferase, domain 1"/>
    <property type="match status" value="1"/>
</dbReference>
<dbReference type="PANTHER" id="PTHR42885:SF2">
    <property type="entry name" value="HISTIDINOL-PHOSPHATE AMINOTRANSFERASE"/>
    <property type="match status" value="1"/>
</dbReference>
<name>A0A0U9HCH7_9FIRM</name>
<accession>A0A0U9HCH7</accession>
<evidence type="ECO:0000256" key="3">
    <source>
        <dbReference type="ARBA" id="ARBA00011738"/>
    </source>
</evidence>
<dbReference type="InterPro" id="IPR004839">
    <property type="entry name" value="Aminotransferase_I/II_large"/>
</dbReference>
<dbReference type="InterPro" id="IPR015421">
    <property type="entry name" value="PyrdxlP-dep_Trfase_major"/>
</dbReference>
<dbReference type="HAMAP" id="MF_01023">
    <property type="entry name" value="HisC_aminotrans_2"/>
    <property type="match status" value="1"/>
</dbReference>
<sequence length="373" mass="42976">METVKEEITITAQITRFVREDILNLVPYMPSNEPCKIKLDANESPYDVPLEIKERIWKRLMDEHFNYYYDPTCDEVRENLSKYTGAKFDQIFVGSGGDEVIYDIIMAFAGPGRDVIIPFPTFSSYEIFSTIAGSNVIKVPLLKKQEKGKCFWDIPIDDIKKHFTKDKPQLMFLCHPNNPTGDYFDDDKLEDLIRDFNGIVAIDEAYFEFGGKTFADSISKYPNIIVIRTFSKIFSLAGLRVGYAIGHEDAIAQLFKVKMPYNVSLFSQIAAVEMLRQTDWLKKVQQEFIKERERLQNGLEKIDGVTVYPSSANFFLCELKKPRDMVYEELLKKGILTRRFGDDVLKDCLRFCIGTPEQNDLLLASLKEIMSSK</sequence>
<dbReference type="Proteomes" id="UP000062160">
    <property type="component" value="Unassembled WGS sequence"/>
</dbReference>
<evidence type="ECO:0000256" key="2">
    <source>
        <dbReference type="ARBA" id="ARBA00007970"/>
    </source>
</evidence>
<organism evidence="11">
    <name type="scientific">Tepidanaerobacter syntrophicus</name>
    <dbReference type="NCBI Taxonomy" id="224999"/>
    <lineage>
        <taxon>Bacteria</taxon>
        <taxon>Bacillati</taxon>
        <taxon>Bacillota</taxon>
        <taxon>Clostridia</taxon>
        <taxon>Thermosediminibacterales</taxon>
        <taxon>Tepidanaerobacteraceae</taxon>
        <taxon>Tepidanaerobacter</taxon>
    </lineage>
</organism>
<comment type="subunit">
    <text evidence="3 9">Homodimer.</text>
</comment>
<feature type="domain" description="Aminotransferase class I/classII large" evidence="10">
    <location>
        <begin position="36"/>
        <end position="365"/>
    </location>
</feature>
<evidence type="ECO:0000256" key="6">
    <source>
        <dbReference type="ARBA" id="ARBA00022679"/>
    </source>
</evidence>
<dbReference type="InterPro" id="IPR005861">
    <property type="entry name" value="HisP_aminotrans"/>
</dbReference>
<dbReference type="STRING" id="224999.GCA_001485475_00487"/>
<dbReference type="GO" id="GO:0000105">
    <property type="term" value="P:L-histidine biosynthetic process"/>
    <property type="evidence" value="ECO:0007669"/>
    <property type="project" value="UniProtKB-UniRule"/>
</dbReference>
<dbReference type="InterPro" id="IPR015422">
    <property type="entry name" value="PyrdxlP-dep_Trfase_small"/>
</dbReference>
<evidence type="ECO:0000256" key="5">
    <source>
        <dbReference type="ARBA" id="ARBA00022605"/>
    </source>
</evidence>
<keyword evidence="8 9" id="KW-0368">Histidine biosynthesis</keyword>
<dbReference type="NCBIfam" id="TIGR01141">
    <property type="entry name" value="hisC"/>
    <property type="match status" value="1"/>
</dbReference>
<evidence type="ECO:0000256" key="9">
    <source>
        <dbReference type="HAMAP-Rule" id="MF_01023"/>
    </source>
</evidence>
<dbReference type="SUPFAM" id="SSF53383">
    <property type="entry name" value="PLP-dependent transferases"/>
    <property type="match status" value="1"/>
</dbReference>
<dbReference type="Pfam" id="PF00155">
    <property type="entry name" value="Aminotran_1_2"/>
    <property type="match status" value="1"/>
</dbReference>
<evidence type="ECO:0000313" key="11">
    <source>
        <dbReference type="EMBL" id="GAQ24498.1"/>
    </source>
</evidence>
<dbReference type="GO" id="GO:0030170">
    <property type="term" value="F:pyridoxal phosphate binding"/>
    <property type="evidence" value="ECO:0007669"/>
    <property type="project" value="InterPro"/>
</dbReference>
<proteinExistence type="inferred from homology"/>
<comment type="pathway">
    <text evidence="9">Amino-acid biosynthesis; L-histidine biosynthesis; L-histidine from 5-phospho-alpha-D-ribose 1-diphosphate: step 7/9.</text>
</comment>
<dbReference type="AlphaFoldDB" id="A0A0U9HCH7"/>
<protein>
    <recommendedName>
        <fullName evidence="9">Histidinol-phosphate aminotransferase</fullName>
        <ecNumber evidence="9">2.6.1.9</ecNumber>
    </recommendedName>
    <alternativeName>
        <fullName evidence="9">Imidazole acetol-phosphate transaminase</fullName>
    </alternativeName>
</protein>
<reference evidence="11" key="1">
    <citation type="journal article" date="2016" name="Genome Announc.">
        <title>Draft Genome Sequence of the Syntrophic Lactate-Degrading Bacterium Tepidanaerobacter syntrophicus JLT.</title>
        <authorList>
            <person name="Matsuura N."/>
            <person name="Ohashi A."/>
            <person name="Tourlousse D.M."/>
            <person name="Sekiguchi Y."/>
        </authorList>
    </citation>
    <scope>NUCLEOTIDE SEQUENCE [LARGE SCALE GENOMIC DNA]</scope>
    <source>
        <strain evidence="11">JL</strain>
    </source>
</reference>
<keyword evidence="4 9" id="KW-0032">Aminotransferase</keyword>
<dbReference type="InterPro" id="IPR015424">
    <property type="entry name" value="PyrdxlP-dep_Trfase"/>
</dbReference>
<comment type="similarity">
    <text evidence="2 9">Belongs to the class-II pyridoxal-phosphate-dependent aminotransferase family. Histidinol-phosphate aminotransferase subfamily.</text>
</comment>
<dbReference type="CDD" id="cd00609">
    <property type="entry name" value="AAT_like"/>
    <property type="match status" value="1"/>
</dbReference>
<keyword evidence="7 9" id="KW-0663">Pyridoxal phosphate</keyword>
<keyword evidence="6 9" id="KW-0808">Transferase</keyword>
<dbReference type="PANTHER" id="PTHR42885">
    <property type="entry name" value="HISTIDINOL-PHOSPHATE AMINOTRANSFERASE-RELATED"/>
    <property type="match status" value="1"/>
</dbReference>
<evidence type="ECO:0000256" key="7">
    <source>
        <dbReference type="ARBA" id="ARBA00022898"/>
    </source>
</evidence>
<evidence type="ECO:0000256" key="8">
    <source>
        <dbReference type="ARBA" id="ARBA00023102"/>
    </source>
</evidence>
<gene>
    <name evidence="9" type="primary">hisC</name>
    <name evidence="11" type="ORF">TSYNT_5335</name>
</gene>
<dbReference type="RefSeq" id="WP_059031554.1">
    <property type="nucleotide sequence ID" value="NZ_DF976999.1"/>
</dbReference>
<dbReference type="GO" id="GO:0004400">
    <property type="term" value="F:histidinol-phosphate transaminase activity"/>
    <property type="evidence" value="ECO:0007669"/>
    <property type="project" value="UniProtKB-UniRule"/>
</dbReference>
<evidence type="ECO:0000259" key="10">
    <source>
        <dbReference type="Pfam" id="PF00155"/>
    </source>
</evidence>
<keyword evidence="12" id="KW-1185">Reference proteome</keyword>
<comment type="catalytic activity">
    <reaction evidence="9">
        <text>L-histidinol phosphate + 2-oxoglutarate = 3-(imidazol-4-yl)-2-oxopropyl phosphate + L-glutamate</text>
        <dbReference type="Rhea" id="RHEA:23744"/>
        <dbReference type="ChEBI" id="CHEBI:16810"/>
        <dbReference type="ChEBI" id="CHEBI:29985"/>
        <dbReference type="ChEBI" id="CHEBI:57766"/>
        <dbReference type="ChEBI" id="CHEBI:57980"/>
        <dbReference type="EC" id="2.6.1.9"/>
    </reaction>
</comment>
<dbReference type="UniPathway" id="UPA00031">
    <property type="reaction ID" value="UER00012"/>
</dbReference>
<evidence type="ECO:0000256" key="1">
    <source>
        <dbReference type="ARBA" id="ARBA00001933"/>
    </source>
</evidence>
<dbReference type="EC" id="2.6.1.9" evidence="9"/>
<dbReference type="Gene3D" id="3.40.640.10">
    <property type="entry name" value="Type I PLP-dependent aspartate aminotransferase-like (Major domain)"/>
    <property type="match status" value="1"/>
</dbReference>
<dbReference type="OrthoDB" id="9813612at2"/>
<evidence type="ECO:0000256" key="4">
    <source>
        <dbReference type="ARBA" id="ARBA00022576"/>
    </source>
</evidence>
<evidence type="ECO:0000313" key="12">
    <source>
        <dbReference type="Proteomes" id="UP000062160"/>
    </source>
</evidence>